<feature type="signal peptide" evidence="1">
    <location>
        <begin position="1"/>
        <end position="29"/>
    </location>
</feature>
<proteinExistence type="predicted"/>
<feature type="domain" description="DUF8194" evidence="2">
    <location>
        <begin position="506"/>
        <end position="591"/>
    </location>
</feature>
<sequence>MVKFRSVRRFKFLSVFILAAIILATVALAAGSGTNEWPGGRIGYRLDTHYGQVAANAPAIPLYNDPGCTQPINHYLLPGDWVIAYFNGDSFSGAVTYPITVPQNGGGDDGLEYTTHYIHPGDLSFIVSGTGSFSGTDWNQTTWFNHLPTNIGYTSKLPGNGDTVWVGNNTDGGTPGGFQVVSAPSGNGYYDLWPGNASSKIMSAFLSQYCYYDSSRSDFVNADYSWNLLSQPWNTVGLHQGYNLISYAGMDASGNYATGQRYLWWDTIAPDMDTNLTAIQYSPGHSGWLNLSDFNSDQNVVILSHEDTSQTTDVSGLNPASLRTDFDGINRWGNSAGYQGFDTFSATSGVKNYLLKSIMQAMGVQADGTGGQGTHTYTFSSIDNAWNTAVIGNSVQIDTIPPTCTVSTTASDWKSGSAPITLDFEDPGASNGTGSGVAAEQYSWSQSQTDAGTWQNYTAGGQLTPPGTGSWYLHWQSTDVAGNSSSGVFGPYSDNSGLAVTIQAPNAAYLTDTDVITSAIVADNSGVPVLPSDSVTLKLTVTAADGSTYTTQTKAIVVPAEDQNLIWFRWHTPATPGTYTLTATAISPSVPAQAGWTSTLQWNINTPTESTPPQPKLYDKAPPYFSIQTPTPSGYSPSLTWNEWTYTGGAFKKETFTANLSAALKITPEMGEDGQTRIVTATQDASGVWTMKSGYGINETATGSVAVTSGTGSQIDAASTTLAQLTEGRYPEFNYWSEGYFRLFKNNGGGNFTLQPNKYSVLNLPVHYTPVWFPDGPYTAQATISQAWTPAGMLGGDATDTIQIKGALPQDWYVRVFQ</sequence>
<protein>
    <submittedName>
        <fullName evidence="4">Uncharacterized protein</fullName>
    </submittedName>
</protein>
<dbReference type="eggNOG" id="COG5492">
    <property type="taxonomic scope" value="Bacteria"/>
</dbReference>
<dbReference type="Pfam" id="PF26614">
    <property type="entry name" value="DUF8194"/>
    <property type="match status" value="1"/>
</dbReference>
<name>E6U5T9_ETHHY</name>
<keyword evidence="1" id="KW-0732">Signal</keyword>
<feature type="chain" id="PRO_5030168399" evidence="1">
    <location>
        <begin position="30"/>
        <end position="818"/>
    </location>
</feature>
<dbReference type="STRING" id="663278.Ethha_2462"/>
<dbReference type="Pfam" id="PF26615">
    <property type="entry name" value="DUF8195"/>
    <property type="match status" value="1"/>
</dbReference>
<dbReference type="HOGENOM" id="CLU_345391_0_0_9"/>
<dbReference type="RefSeq" id="WP_013486299.1">
    <property type="nucleotide sequence ID" value="NC_014828.1"/>
</dbReference>
<keyword evidence="5" id="KW-1185">Reference proteome</keyword>
<evidence type="ECO:0000313" key="4">
    <source>
        <dbReference type="EMBL" id="ADU27956.1"/>
    </source>
</evidence>
<reference evidence="4 5" key="1">
    <citation type="submission" date="2010-12" db="EMBL/GenBank/DDBJ databases">
        <title>Complete sequence of Ethanoligenens harbinense YUAN-3.</title>
        <authorList>
            <person name="Lucas S."/>
            <person name="Copeland A."/>
            <person name="Lapidus A."/>
            <person name="Cheng J.-F."/>
            <person name="Bruce D."/>
            <person name="Goodwin L."/>
            <person name="Pitluck S."/>
            <person name="Chertkov O."/>
            <person name="Misra M."/>
            <person name="Detter J.C."/>
            <person name="Han C."/>
            <person name="Tapia R."/>
            <person name="Land M."/>
            <person name="Hauser L."/>
            <person name="Jeffries C."/>
            <person name="Kyrpides N."/>
            <person name="Ivanova N."/>
            <person name="Mikhailova N."/>
            <person name="Wang A."/>
            <person name="Mouttaki H."/>
            <person name="He Z."/>
            <person name="Zhou J."/>
            <person name="Hemme C.L."/>
            <person name="Woyke T."/>
        </authorList>
    </citation>
    <scope>NUCLEOTIDE SEQUENCE [LARGE SCALE GENOMIC DNA]</scope>
    <source>
        <strain evidence="5">DSM 18485 / JCM 12961 / CGMCC 1.5033 / YUAN-3</strain>
    </source>
</reference>
<dbReference type="Proteomes" id="UP000001551">
    <property type="component" value="Chromosome"/>
</dbReference>
<evidence type="ECO:0000259" key="3">
    <source>
        <dbReference type="Pfam" id="PF26615"/>
    </source>
</evidence>
<dbReference type="EMBL" id="CP002400">
    <property type="protein sequence ID" value="ADU27956.1"/>
    <property type="molecule type" value="Genomic_DNA"/>
</dbReference>
<evidence type="ECO:0000313" key="5">
    <source>
        <dbReference type="Proteomes" id="UP000001551"/>
    </source>
</evidence>
<dbReference type="AlphaFoldDB" id="E6U5T9"/>
<accession>E6U5T9</accession>
<feature type="domain" description="DUF8195" evidence="3">
    <location>
        <begin position="644"/>
        <end position="812"/>
    </location>
</feature>
<dbReference type="InterPro" id="IPR058507">
    <property type="entry name" value="DUF8194"/>
</dbReference>
<organism evidence="4 5">
    <name type="scientific">Ethanoligenens harbinense (strain DSM 18485 / JCM 12961 / CGMCC 1.5033 / YUAN-3)</name>
    <dbReference type="NCBI Taxonomy" id="663278"/>
    <lineage>
        <taxon>Bacteria</taxon>
        <taxon>Bacillati</taxon>
        <taxon>Bacillota</taxon>
        <taxon>Clostridia</taxon>
        <taxon>Eubacteriales</taxon>
        <taxon>Oscillospiraceae</taxon>
        <taxon>Ethanoligenens</taxon>
    </lineage>
</organism>
<dbReference type="KEGG" id="eha:Ethha_2462"/>
<evidence type="ECO:0000259" key="2">
    <source>
        <dbReference type="Pfam" id="PF26614"/>
    </source>
</evidence>
<evidence type="ECO:0000256" key="1">
    <source>
        <dbReference type="SAM" id="SignalP"/>
    </source>
</evidence>
<gene>
    <name evidence="4" type="ordered locus">Ethha_2462</name>
</gene>
<dbReference type="InterPro" id="IPR058508">
    <property type="entry name" value="DUF8195"/>
</dbReference>